<dbReference type="eggNOG" id="COG1376">
    <property type="taxonomic scope" value="Bacteria"/>
</dbReference>
<dbReference type="Gene3D" id="2.60.40.3710">
    <property type="match status" value="1"/>
</dbReference>
<dbReference type="Pfam" id="PF03734">
    <property type="entry name" value="YkuD"/>
    <property type="match status" value="1"/>
</dbReference>
<keyword evidence="7" id="KW-0472">Membrane</keyword>
<dbReference type="InterPro" id="IPR050979">
    <property type="entry name" value="LD-transpeptidase"/>
</dbReference>
<dbReference type="Gene3D" id="2.60.40.3780">
    <property type="match status" value="1"/>
</dbReference>
<proteinExistence type="predicted"/>
<feature type="chain" id="PRO_5003689151" evidence="14">
    <location>
        <begin position="26"/>
        <end position="399"/>
    </location>
</feature>
<sequence>MSGSRATAVLTALLVLALPGCRAAAADPVQAAPAGTTSAQPAPAPAEPVVISTDPPLGAVDVDPVTPLRVNAGHGELTAVTVTDEDGVVLPGGLDADGTTWTAAADLGYDTSYTVTASAVGAGTPAQATGTISTVRPRTLTLPTVYPEGGSVGVGQPISVTFDEDVTDRAAVERQLRVTSTPAVTGSWSWLSDRTVHYRPEQYWPAHTHVAVDVDVYGLDVGDGVHGQQSEHVEFDVGPEKVAVVDAAELQLRLYVDDQLVRTMPTSLGNRANQTPTGTYVVMGQSRHYTMDSSTYGVQIDAPGGYRTDVEYASRLSNSGIFVHAAPWSVRDQGRRNVSHGCLNVSTADAGWFYENFGRGDVVEVAGAGPALQVWDGFGDWNASWADWQAGSALATPAA</sequence>
<keyword evidence="11 13" id="KW-0961">Cell wall biogenesis/degradation</keyword>
<evidence type="ECO:0000256" key="10">
    <source>
        <dbReference type="ARBA" id="ARBA00023315"/>
    </source>
</evidence>
<evidence type="ECO:0000256" key="2">
    <source>
        <dbReference type="ARBA" id="ARBA00022475"/>
    </source>
</evidence>
<dbReference type="SUPFAM" id="SSF141523">
    <property type="entry name" value="L,D-transpeptidase catalytic domain-like"/>
    <property type="match status" value="1"/>
</dbReference>
<keyword evidence="2" id="KW-1003">Cell membrane</keyword>
<dbReference type="GO" id="GO:0018104">
    <property type="term" value="P:peptidoglycan-protein cross-linking"/>
    <property type="evidence" value="ECO:0007669"/>
    <property type="project" value="TreeGrafter"/>
</dbReference>
<keyword evidence="5 13" id="KW-0133">Cell shape</keyword>
<dbReference type="PATRIC" id="fig|477641.3.peg.1794"/>
<evidence type="ECO:0000256" key="9">
    <source>
        <dbReference type="ARBA" id="ARBA00023288"/>
    </source>
</evidence>
<dbReference type="Pfam" id="PF17964">
    <property type="entry name" value="Big_10"/>
    <property type="match status" value="1"/>
</dbReference>
<reference evidence="16 17" key="1">
    <citation type="journal article" date="2012" name="J. Bacteriol.">
        <title>Genome Sequence of Radiation-Resistant Modestobacter marinus Strain BC501, a Representative Actinobacterium That Thrives on Calcareous Stone Surfaces.</title>
        <authorList>
            <person name="Normand P."/>
            <person name="Gury J."/>
            <person name="Pujic P."/>
            <person name="Chouaia B."/>
            <person name="Crotti E."/>
            <person name="Brusetti L."/>
            <person name="Daffonchio D."/>
            <person name="Vacherie B."/>
            <person name="Barbe V."/>
            <person name="Medigue C."/>
            <person name="Calteau A."/>
            <person name="Ghodhbane-Gtari F."/>
            <person name="Essoussi I."/>
            <person name="Nouioui I."/>
            <person name="Abbassi-Ghozzi I."/>
            <person name="Gtari M."/>
        </authorList>
    </citation>
    <scope>NUCLEOTIDE SEQUENCE [LARGE SCALE GENOMIC DNA]</scope>
    <source>
        <strain evidence="17">BC 501</strain>
    </source>
</reference>
<gene>
    <name evidence="16" type="ordered locus">MODMU_1899</name>
</gene>
<evidence type="ECO:0000313" key="17">
    <source>
        <dbReference type="Proteomes" id="UP000006461"/>
    </source>
</evidence>
<dbReference type="InterPro" id="IPR041280">
    <property type="entry name" value="Big_10"/>
</dbReference>
<dbReference type="PANTHER" id="PTHR30582">
    <property type="entry name" value="L,D-TRANSPEPTIDASE"/>
    <property type="match status" value="1"/>
</dbReference>
<evidence type="ECO:0000256" key="3">
    <source>
        <dbReference type="ARBA" id="ARBA00022679"/>
    </source>
</evidence>
<dbReference type="InterPro" id="IPR038063">
    <property type="entry name" value="Transpep_catalytic_dom"/>
</dbReference>
<keyword evidence="17" id="KW-1185">Reference proteome</keyword>
<dbReference type="EMBL" id="FO203431">
    <property type="protein sequence ID" value="CCH87336.1"/>
    <property type="molecule type" value="Genomic_DNA"/>
</dbReference>
<dbReference type="STRING" id="477641.MODMU_1899"/>
<dbReference type="GO" id="GO:0071555">
    <property type="term" value="P:cell wall organization"/>
    <property type="evidence" value="ECO:0007669"/>
    <property type="project" value="UniProtKB-UniRule"/>
</dbReference>
<evidence type="ECO:0000256" key="6">
    <source>
        <dbReference type="ARBA" id="ARBA00022984"/>
    </source>
</evidence>
<evidence type="ECO:0000259" key="15">
    <source>
        <dbReference type="PROSITE" id="PS52029"/>
    </source>
</evidence>
<organism evidence="16 17">
    <name type="scientific">Modestobacter italicus (strain DSM 44449 / CECT 9708 / BC 501)</name>
    <dbReference type="NCBI Taxonomy" id="2732864"/>
    <lineage>
        <taxon>Bacteria</taxon>
        <taxon>Bacillati</taxon>
        <taxon>Actinomycetota</taxon>
        <taxon>Actinomycetes</taxon>
        <taxon>Geodermatophilales</taxon>
        <taxon>Geodermatophilaceae</taxon>
        <taxon>Modestobacter</taxon>
    </lineage>
</organism>
<evidence type="ECO:0000256" key="11">
    <source>
        <dbReference type="ARBA" id="ARBA00023316"/>
    </source>
</evidence>
<evidence type="ECO:0000256" key="13">
    <source>
        <dbReference type="PROSITE-ProRule" id="PRU01373"/>
    </source>
</evidence>
<dbReference type="Proteomes" id="UP000006461">
    <property type="component" value="Chromosome"/>
</dbReference>
<evidence type="ECO:0000256" key="12">
    <source>
        <dbReference type="ARBA" id="ARBA00060592"/>
    </source>
</evidence>
<dbReference type="OMA" id="WHWVDDK"/>
<evidence type="ECO:0000313" key="16">
    <source>
        <dbReference type="EMBL" id="CCH87336.1"/>
    </source>
</evidence>
<keyword evidence="8" id="KW-0564">Palmitate</keyword>
<dbReference type="CDD" id="cd13432">
    <property type="entry name" value="LDT_IgD_like_2"/>
    <property type="match status" value="1"/>
</dbReference>
<dbReference type="AlphaFoldDB" id="I4EVC3"/>
<dbReference type="GO" id="GO:0008360">
    <property type="term" value="P:regulation of cell shape"/>
    <property type="evidence" value="ECO:0007669"/>
    <property type="project" value="UniProtKB-UniRule"/>
</dbReference>
<dbReference type="HOGENOM" id="CLU_039404_3_0_11"/>
<comment type="pathway">
    <text evidence="1 13">Cell wall biogenesis; peptidoglycan biosynthesis.</text>
</comment>
<keyword evidence="3" id="KW-0808">Transferase</keyword>
<evidence type="ECO:0000256" key="1">
    <source>
        <dbReference type="ARBA" id="ARBA00004752"/>
    </source>
</evidence>
<keyword evidence="4 14" id="KW-0732">Signal</keyword>
<dbReference type="GO" id="GO:0016746">
    <property type="term" value="F:acyltransferase activity"/>
    <property type="evidence" value="ECO:0007669"/>
    <property type="project" value="UniProtKB-KW"/>
</dbReference>
<dbReference type="FunFam" id="2.40.440.10:FF:000005">
    <property type="entry name" value="L,D-transpeptidase 2"/>
    <property type="match status" value="1"/>
</dbReference>
<dbReference type="PANTHER" id="PTHR30582:SF2">
    <property type="entry name" value="L,D-TRANSPEPTIDASE YCIB-RELATED"/>
    <property type="match status" value="1"/>
</dbReference>
<accession>I4EVC3</accession>
<dbReference type="GO" id="GO:0005576">
    <property type="term" value="C:extracellular region"/>
    <property type="evidence" value="ECO:0007669"/>
    <property type="project" value="TreeGrafter"/>
</dbReference>
<dbReference type="UniPathway" id="UPA00219"/>
<evidence type="ECO:0000256" key="14">
    <source>
        <dbReference type="SAM" id="SignalP"/>
    </source>
</evidence>
<dbReference type="CDD" id="cd16913">
    <property type="entry name" value="YkuD_like"/>
    <property type="match status" value="1"/>
</dbReference>
<feature type="active site" description="Nucleophile" evidence="13">
    <location>
        <position position="342"/>
    </location>
</feature>
<evidence type="ECO:0000256" key="5">
    <source>
        <dbReference type="ARBA" id="ARBA00022960"/>
    </source>
</evidence>
<evidence type="ECO:0000256" key="8">
    <source>
        <dbReference type="ARBA" id="ARBA00023139"/>
    </source>
</evidence>
<keyword evidence="6 13" id="KW-0573">Peptidoglycan synthesis</keyword>
<dbReference type="Gene3D" id="2.40.440.10">
    <property type="entry name" value="L,D-transpeptidase catalytic domain-like"/>
    <property type="match status" value="1"/>
</dbReference>
<feature type="signal peptide" evidence="14">
    <location>
        <begin position="1"/>
        <end position="25"/>
    </location>
</feature>
<keyword evidence="9" id="KW-0449">Lipoprotein</keyword>
<dbReference type="GO" id="GO:0071972">
    <property type="term" value="F:peptidoglycan L,D-transpeptidase activity"/>
    <property type="evidence" value="ECO:0007669"/>
    <property type="project" value="TreeGrafter"/>
</dbReference>
<dbReference type="PROSITE" id="PS52029">
    <property type="entry name" value="LD_TPASE"/>
    <property type="match status" value="1"/>
</dbReference>
<evidence type="ECO:0000256" key="4">
    <source>
        <dbReference type="ARBA" id="ARBA00022729"/>
    </source>
</evidence>
<dbReference type="InterPro" id="IPR005490">
    <property type="entry name" value="LD_TPept_cat_dom"/>
</dbReference>
<keyword evidence="10" id="KW-0012">Acyltransferase</keyword>
<feature type="active site" description="Proton donor/acceptor" evidence="13">
    <location>
        <position position="324"/>
    </location>
</feature>
<feature type="domain" description="L,D-TPase catalytic" evidence="15">
    <location>
        <begin position="241"/>
        <end position="366"/>
    </location>
</feature>
<comment type="pathway">
    <text evidence="12">Glycan biosynthesis.</text>
</comment>
<dbReference type="KEGG" id="mmar:MODMU_1899"/>
<protein>
    <submittedName>
        <fullName evidence="16">ErfK/YbiS/YcfS/YnhG family protein</fullName>
    </submittedName>
</protein>
<name>I4EVC3_MODI5</name>
<evidence type="ECO:0000256" key="7">
    <source>
        <dbReference type="ARBA" id="ARBA00023136"/>
    </source>
</evidence>